<dbReference type="PANTHER" id="PTHR46430">
    <property type="entry name" value="PROTEIN SKT5-RELATED"/>
    <property type="match status" value="1"/>
</dbReference>
<dbReference type="InterPro" id="IPR051726">
    <property type="entry name" value="Chitin_Synth_Reg"/>
</dbReference>
<dbReference type="Proteomes" id="UP000016924">
    <property type="component" value="Unassembled WGS sequence"/>
</dbReference>
<feature type="compositionally biased region" description="Polar residues" evidence="2">
    <location>
        <begin position="117"/>
        <end position="126"/>
    </location>
</feature>
<dbReference type="eggNOG" id="KOG1550">
    <property type="taxonomic scope" value="Eukaryota"/>
</dbReference>
<evidence type="ECO:0000313" key="4">
    <source>
        <dbReference type="Proteomes" id="UP000016924"/>
    </source>
</evidence>
<feature type="compositionally biased region" description="Polar residues" evidence="2">
    <location>
        <begin position="8"/>
        <end position="18"/>
    </location>
</feature>
<feature type="region of interest" description="Disordered" evidence="2">
    <location>
        <begin position="69"/>
        <end position="136"/>
    </location>
</feature>
<protein>
    <recommendedName>
        <fullName evidence="5">HCP-like protein</fullName>
    </recommendedName>
</protein>
<feature type="compositionally biased region" description="Low complexity" evidence="2">
    <location>
        <begin position="869"/>
        <end position="909"/>
    </location>
</feature>
<dbReference type="Gene3D" id="1.25.40.10">
    <property type="entry name" value="Tetratricopeptide repeat domain"/>
    <property type="match status" value="1"/>
</dbReference>
<dbReference type="InterPro" id="IPR006597">
    <property type="entry name" value="Sel1-like"/>
</dbReference>
<feature type="region of interest" description="Disordered" evidence="2">
    <location>
        <begin position="523"/>
        <end position="614"/>
    </location>
</feature>
<feature type="compositionally biased region" description="Polar residues" evidence="2">
    <location>
        <begin position="791"/>
        <end position="802"/>
    </location>
</feature>
<gene>
    <name evidence="3" type="ORF">W97_06068</name>
</gene>
<name>R7YYG7_CONA1</name>
<evidence type="ECO:0000256" key="2">
    <source>
        <dbReference type="SAM" id="MobiDB-lite"/>
    </source>
</evidence>
<dbReference type="AlphaFoldDB" id="R7YYG7"/>
<keyword evidence="1" id="KW-0677">Repeat</keyword>
<dbReference type="OrthoDB" id="4095816at2759"/>
<keyword evidence="4" id="KW-1185">Reference proteome</keyword>
<feature type="region of interest" description="Disordered" evidence="2">
    <location>
        <begin position="1"/>
        <end position="20"/>
    </location>
</feature>
<reference evidence="4" key="1">
    <citation type="submission" date="2012-06" db="EMBL/GenBank/DDBJ databases">
        <title>The genome sequence of Coniosporium apollinis CBS 100218.</title>
        <authorList>
            <consortium name="The Broad Institute Genome Sequencing Platform"/>
            <person name="Cuomo C."/>
            <person name="Gorbushina A."/>
            <person name="Noack S."/>
            <person name="Walker B."/>
            <person name="Young S.K."/>
            <person name="Zeng Q."/>
            <person name="Gargeya S."/>
            <person name="Fitzgerald M."/>
            <person name="Haas B."/>
            <person name="Abouelleil A."/>
            <person name="Alvarado L."/>
            <person name="Arachchi H.M."/>
            <person name="Berlin A.M."/>
            <person name="Chapman S.B."/>
            <person name="Goldberg J."/>
            <person name="Griggs A."/>
            <person name="Gujja S."/>
            <person name="Hansen M."/>
            <person name="Howarth C."/>
            <person name="Imamovic A."/>
            <person name="Larimer J."/>
            <person name="McCowan C."/>
            <person name="Montmayeur A."/>
            <person name="Murphy C."/>
            <person name="Neiman D."/>
            <person name="Pearson M."/>
            <person name="Priest M."/>
            <person name="Roberts A."/>
            <person name="Saif S."/>
            <person name="Shea T."/>
            <person name="Sisk P."/>
            <person name="Sykes S."/>
            <person name="Wortman J."/>
            <person name="Nusbaum C."/>
            <person name="Birren B."/>
        </authorList>
    </citation>
    <scope>NUCLEOTIDE SEQUENCE [LARGE SCALE GENOMIC DNA]</scope>
    <source>
        <strain evidence="4">CBS 100218</strain>
    </source>
</reference>
<feature type="region of interest" description="Disordered" evidence="2">
    <location>
        <begin position="655"/>
        <end position="933"/>
    </location>
</feature>
<accession>R7YYG7</accession>
<dbReference type="HOGENOM" id="CLU_008036_1_0_1"/>
<evidence type="ECO:0000256" key="1">
    <source>
        <dbReference type="ARBA" id="ARBA00022737"/>
    </source>
</evidence>
<evidence type="ECO:0000313" key="3">
    <source>
        <dbReference type="EMBL" id="EON66952.1"/>
    </source>
</evidence>
<feature type="compositionally biased region" description="Polar residues" evidence="2">
    <location>
        <begin position="572"/>
        <end position="592"/>
    </location>
</feature>
<dbReference type="InterPro" id="IPR011990">
    <property type="entry name" value="TPR-like_helical_dom_sf"/>
</dbReference>
<proteinExistence type="predicted"/>
<dbReference type="SUPFAM" id="SSF81901">
    <property type="entry name" value="HCP-like"/>
    <property type="match status" value="1"/>
</dbReference>
<feature type="compositionally biased region" description="Basic and acidic residues" evidence="2">
    <location>
        <begin position="523"/>
        <end position="534"/>
    </location>
</feature>
<dbReference type="RefSeq" id="XP_007782269.1">
    <property type="nucleotide sequence ID" value="XM_007784079.1"/>
</dbReference>
<sequence length="933" mass="102179">MSWYPDQHGQNQQPSFNLGATFVPGGFDDYYMPAPALELVSPAPQRIMPEVPEQIQDGIQHLELEANQARTAPAAAPTQPLPQQPRNYSQQTSAAEYHTPNQHSNGSYNTPDRHPQRQSSLTQWQGTDIAAQPQTVPLRDYKQTSKPADMPNFSPFPQIKNRRPHVAPSYEELEAQLENARPMVLNTNDPEVQLAWAQDALAYVDVSMLHEDRMAEIQPRRAATPRVEHQLRVDAMNIVSFLADQHHPRAEFMRGMWLEFGKFGQRMDKREAFMSYKRAAERGYVRAEYRMGMQYEQSNDAQKALTHYKAGAAAGDSASNYRLGMMTLLGQHGQPQDFGKGVQLIRQSAANADENAPQGAYVLGMLQARELPQIQVPEIFLPYDEKSARENIERAAFLGFAKAQLKMGSAHELCMLGCEFSPELSLHYNALAARQGEPEAEMAISKWFLCGYEGVFEKNEELAYTYARRAAQAGLPTAEFAMGYFNEIGMYVPVNLDKAMEWYEKAARSGNKDAVGRIEGISKQRTLSKKDHEQVAISKIRSQYGSRRGSRPDRFKTPAPPLPSIPDGVNEFPSTPVTQSVQMPQPSITSPAGSRPPPRHATTTPYPMEDRPPAIPLLERPATVAPYPLDNGPPNIAGRSGPAGGFFRPELRSASAAPMGMRPPPGSAAFNINPNILAQPPHDNRPMPPGGRVNTPQRDPRDGSMPLRPFTTVSNASGGPGYFPQGRIASGPPTAPGGPQGYRQPGGPSVERPERVDSIPPPQSKPSEPLRVDIGFSAPADDRRGRLQKLGNPNVNKAQQRQPDLGFQAPKQPPSPLSARTSRVQGPVDRPPTTRPVVERPGSRPSSRPSSRPPSRPSSAGQGQGQGQGPRQEQKPQPQAQAQVPAKTPAKTDPAAAPKPATPAVARPPGTGPKTFDEMGVGKHKDESDCIVM</sequence>
<dbReference type="GeneID" id="19903379"/>
<feature type="compositionally biased region" description="Polar residues" evidence="2">
    <location>
        <begin position="87"/>
        <end position="110"/>
    </location>
</feature>
<feature type="compositionally biased region" description="Basic and acidic residues" evidence="2">
    <location>
        <begin position="915"/>
        <end position="933"/>
    </location>
</feature>
<feature type="compositionally biased region" description="Low complexity" evidence="2">
    <location>
        <begin position="69"/>
        <end position="78"/>
    </location>
</feature>
<dbReference type="PANTHER" id="PTHR46430:SF2">
    <property type="entry name" value="CHITIN SYNTHASE REGULATORY FACTOR 4"/>
    <property type="match status" value="1"/>
</dbReference>
<dbReference type="STRING" id="1168221.R7YYG7"/>
<dbReference type="SMART" id="SM00671">
    <property type="entry name" value="SEL1"/>
    <property type="match status" value="6"/>
</dbReference>
<organism evidence="3 4">
    <name type="scientific">Coniosporium apollinis (strain CBS 100218)</name>
    <name type="common">Rock-inhabiting black yeast</name>
    <dbReference type="NCBI Taxonomy" id="1168221"/>
    <lineage>
        <taxon>Eukaryota</taxon>
        <taxon>Fungi</taxon>
        <taxon>Dikarya</taxon>
        <taxon>Ascomycota</taxon>
        <taxon>Pezizomycotina</taxon>
        <taxon>Dothideomycetes</taxon>
        <taxon>Dothideomycetes incertae sedis</taxon>
        <taxon>Coniosporium</taxon>
    </lineage>
</organism>
<evidence type="ECO:0008006" key="5">
    <source>
        <dbReference type="Google" id="ProtNLM"/>
    </source>
</evidence>
<dbReference type="EMBL" id="JH767584">
    <property type="protein sequence ID" value="EON66952.1"/>
    <property type="molecule type" value="Genomic_DNA"/>
</dbReference>
<dbReference type="OMA" id="DHIRYAA"/>
<dbReference type="Pfam" id="PF08238">
    <property type="entry name" value="Sel1"/>
    <property type="match status" value="5"/>
</dbReference>